<dbReference type="EMBL" id="FNBG01000003">
    <property type="protein sequence ID" value="SDE89512.1"/>
    <property type="molecule type" value="Genomic_DNA"/>
</dbReference>
<evidence type="ECO:0008006" key="3">
    <source>
        <dbReference type="Google" id="ProtNLM"/>
    </source>
</evidence>
<dbReference type="AlphaFoldDB" id="A0A1G7GN19"/>
<keyword evidence="2" id="KW-1185">Reference proteome</keyword>
<gene>
    <name evidence="1" type="ORF">SAMN04488542_103127</name>
</gene>
<proteinExistence type="predicted"/>
<dbReference type="STRING" id="670482.SAMN04488542_103127"/>
<name>A0A1G7GN19_9BACL</name>
<dbReference type="RefSeq" id="WP_091227109.1">
    <property type="nucleotide sequence ID" value="NZ_FNBG01000003.1"/>
</dbReference>
<evidence type="ECO:0000313" key="2">
    <source>
        <dbReference type="Proteomes" id="UP000198972"/>
    </source>
</evidence>
<dbReference type="OrthoDB" id="154709at2"/>
<evidence type="ECO:0000313" key="1">
    <source>
        <dbReference type="EMBL" id="SDE89512.1"/>
    </source>
</evidence>
<organism evidence="1 2">
    <name type="scientific">Fontibacillus panacisegetis</name>
    <dbReference type="NCBI Taxonomy" id="670482"/>
    <lineage>
        <taxon>Bacteria</taxon>
        <taxon>Bacillati</taxon>
        <taxon>Bacillota</taxon>
        <taxon>Bacilli</taxon>
        <taxon>Bacillales</taxon>
        <taxon>Paenibacillaceae</taxon>
        <taxon>Fontibacillus</taxon>
    </lineage>
</organism>
<sequence>MGTREIVFTSICEKLKNAAEFEELEMLLMNESNLPGPRGNLELAAFFADQYQSTVVTDKMWELLLRWVKYDERQADTNDPRVFLPFCAIQAMGALYIYANEARRELITIEIVKAMNDTRWRIREGAAMSLQRIGEKQFVVIQNLFERMYHNASLLEKRAFVAAMAHPPLLKQESNTRFSIKLSERILDDIVLDDTLGKSEDYRVLSKGLEYALSVFVEKLPVEGFALLNKYSDKGDKRINKIIKSNLGKSRIAKKYSDEVEHTIALYGF</sequence>
<protein>
    <recommendedName>
        <fullName evidence="3">HEAT repeat-containing protein</fullName>
    </recommendedName>
</protein>
<dbReference type="Proteomes" id="UP000198972">
    <property type="component" value="Unassembled WGS sequence"/>
</dbReference>
<reference evidence="1 2" key="1">
    <citation type="submission" date="2016-10" db="EMBL/GenBank/DDBJ databases">
        <authorList>
            <person name="de Groot N.N."/>
        </authorList>
    </citation>
    <scope>NUCLEOTIDE SEQUENCE [LARGE SCALE GENOMIC DNA]</scope>
    <source>
        <strain evidence="1 2">DSM 28129</strain>
    </source>
</reference>
<accession>A0A1G7GN19</accession>